<dbReference type="EMBL" id="QFFZ01000001">
    <property type="protein sequence ID" value="TEB13728.1"/>
    <property type="molecule type" value="Genomic_DNA"/>
</dbReference>
<sequence length="118" mass="13019">MRFLLDECISPRTCSMLKGKGFDVAHIHPNDISSAVGGTDEQVFILAQKDNRIIITLNRKHFYSFDASKCGGIILVKVNPTTPAQVNLAIENCLDTYAPEDLNGKTLIITTTNVRVLK</sequence>
<comment type="caution">
    <text evidence="2">The sequence shown here is derived from an EMBL/GenBank/DDBJ whole genome shotgun (WGS) entry which is preliminary data.</text>
</comment>
<dbReference type="RefSeq" id="WP_134212038.1">
    <property type="nucleotide sequence ID" value="NZ_QFFZ01000001.1"/>
</dbReference>
<dbReference type="AlphaFoldDB" id="A0A4Y7RXJ8"/>
<dbReference type="OrthoDB" id="334367at2"/>
<keyword evidence="3" id="KW-1185">Reference proteome</keyword>
<name>A0A4Y7RXJ8_9FIRM</name>
<feature type="domain" description="DUF5615" evidence="1">
    <location>
        <begin position="1"/>
        <end position="110"/>
    </location>
</feature>
<organism evidence="2 3">
    <name type="scientific">Pelotomaculum propionicicum</name>
    <dbReference type="NCBI Taxonomy" id="258475"/>
    <lineage>
        <taxon>Bacteria</taxon>
        <taxon>Bacillati</taxon>
        <taxon>Bacillota</taxon>
        <taxon>Clostridia</taxon>
        <taxon>Eubacteriales</taxon>
        <taxon>Desulfotomaculaceae</taxon>
        <taxon>Pelotomaculum</taxon>
    </lineage>
</organism>
<protein>
    <recommendedName>
        <fullName evidence="1">DUF5615 domain-containing protein</fullName>
    </recommendedName>
</protein>
<reference evidence="2 3" key="1">
    <citation type="journal article" date="2018" name="Environ. Microbiol.">
        <title>Novel energy conservation strategies and behaviour of Pelotomaculum schinkii driving syntrophic propionate catabolism.</title>
        <authorList>
            <person name="Hidalgo-Ahumada C.A.P."/>
            <person name="Nobu M.K."/>
            <person name="Narihiro T."/>
            <person name="Tamaki H."/>
            <person name="Liu W.T."/>
            <person name="Kamagata Y."/>
            <person name="Stams A.J.M."/>
            <person name="Imachi H."/>
            <person name="Sousa D.Z."/>
        </authorList>
    </citation>
    <scope>NUCLEOTIDE SEQUENCE [LARGE SCALE GENOMIC DNA]</scope>
    <source>
        <strain evidence="2 3">MGP</strain>
    </source>
</reference>
<dbReference type="Pfam" id="PF18480">
    <property type="entry name" value="DUF5615"/>
    <property type="match status" value="1"/>
</dbReference>
<evidence type="ECO:0000313" key="2">
    <source>
        <dbReference type="EMBL" id="TEB13728.1"/>
    </source>
</evidence>
<dbReference type="InterPro" id="IPR041049">
    <property type="entry name" value="DUF5615"/>
</dbReference>
<evidence type="ECO:0000313" key="3">
    <source>
        <dbReference type="Proteomes" id="UP000297597"/>
    </source>
</evidence>
<gene>
    <name evidence="2" type="ORF">Pmgp_00134</name>
</gene>
<dbReference type="Proteomes" id="UP000297597">
    <property type="component" value="Unassembled WGS sequence"/>
</dbReference>
<evidence type="ECO:0000259" key="1">
    <source>
        <dbReference type="Pfam" id="PF18480"/>
    </source>
</evidence>
<accession>A0A4Y7RXJ8</accession>
<proteinExistence type="predicted"/>